<protein>
    <recommendedName>
        <fullName evidence="4">Sulfotransferase domain-containing protein</fullName>
    </recommendedName>
</protein>
<dbReference type="AlphaFoldDB" id="A0A9N8D6Z7"/>
<feature type="compositionally biased region" description="Basic residues" evidence="1">
    <location>
        <begin position="427"/>
        <end position="440"/>
    </location>
</feature>
<comment type="caution">
    <text evidence="2">The sequence shown here is derived from an EMBL/GenBank/DDBJ whole genome shotgun (WGS) entry which is preliminary data.</text>
</comment>
<name>A0A9N8D6Z7_9STRA</name>
<evidence type="ECO:0000256" key="1">
    <source>
        <dbReference type="SAM" id="MobiDB-lite"/>
    </source>
</evidence>
<feature type="compositionally biased region" description="Low complexity" evidence="1">
    <location>
        <begin position="413"/>
        <end position="426"/>
    </location>
</feature>
<dbReference type="EMBL" id="CAICTM010000003">
    <property type="protein sequence ID" value="CAB9496296.1"/>
    <property type="molecule type" value="Genomic_DNA"/>
</dbReference>
<feature type="region of interest" description="Disordered" evidence="1">
    <location>
        <begin position="364"/>
        <end position="440"/>
    </location>
</feature>
<evidence type="ECO:0000313" key="2">
    <source>
        <dbReference type="EMBL" id="CAB9496296.1"/>
    </source>
</evidence>
<dbReference type="OrthoDB" id="406826at2759"/>
<evidence type="ECO:0000313" key="3">
    <source>
        <dbReference type="Proteomes" id="UP001153069"/>
    </source>
</evidence>
<organism evidence="2 3">
    <name type="scientific">Seminavis robusta</name>
    <dbReference type="NCBI Taxonomy" id="568900"/>
    <lineage>
        <taxon>Eukaryota</taxon>
        <taxon>Sar</taxon>
        <taxon>Stramenopiles</taxon>
        <taxon>Ochrophyta</taxon>
        <taxon>Bacillariophyta</taxon>
        <taxon>Bacillariophyceae</taxon>
        <taxon>Bacillariophycidae</taxon>
        <taxon>Naviculales</taxon>
        <taxon>Naviculaceae</taxon>
        <taxon>Seminavis</taxon>
    </lineage>
</organism>
<keyword evidence="3" id="KW-1185">Reference proteome</keyword>
<dbReference type="Proteomes" id="UP001153069">
    <property type="component" value="Unassembled WGS sequence"/>
</dbReference>
<feature type="compositionally biased region" description="Low complexity" evidence="1">
    <location>
        <begin position="368"/>
        <end position="385"/>
    </location>
</feature>
<proteinExistence type="predicted"/>
<gene>
    <name evidence="2" type="ORF">SEMRO_3_G002720.1</name>
</gene>
<sequence length="476" mass="53876">MTQLRTSSHLIFLGILGVLIVLMGLCHKTGVINVSQINASTAKHKTIGNTAGNTARKASSSQDYKNTKKYKELVATRGGGDPNRIYCDQNSKHPDCCSPDHCVVVQRSTLYSECCQNVPSSHHRHRQLPVHVAGQPRQPQQRPTPQRPITEPTLFPILITATPRSGTVFVQRLLKKLGLSVSDDFSIPHGDGMVSWMHVVQDDHYFGPVSNFKKSKFQTVWHQVRDPLKSLTSMAFTEPLREDGKQAGSVLYMRFLRRHIPVARKEEVLSKLKQQQTAITTTTTTTTTNNNQTTSPYNEQFLIHRGMEFYIHWHRYILSLRIPLFHLEDLTEHKNMTVLDAIFASVGKPLPDHTVATRLIDQKRRRQLQQQYTQPQTPTQSYTYPALNKPLAPATGKPPQRIPGNLLVSQYTSSSSSSSAAANNNKNKMKKGNTNSRKHRDTLSWEELCRVDAQLTKDFLKVCHEVGYYLDKEMVC</sequence>
<accession>A0A9N8D6Z7</accession>
<evidence type="ECO:0008006" key="4">
    <source>
        <dbReference type="Google" id="ProtNLM"/>
    </source>
</evidence>
<reference evidence="2" key="1">
    <citation type="submission" date="2020-06" db="EMBL/GenBank/DDBJ databases">
        <authorList>
            <consortium name="Plant Systems Biology data submission"/>
        </authorList>
    </citation>
    <scope>NUCLEOTIDE SEQUENCE</scope>
    <source>
        <strain evidence="2">D6</strain>
    </source>
</reference>